<dbReference type="SUPFAM" id="SSF55874">
    <property type="entry name" value="ATPase domain of HSP90 chaperone/DNA topoisomerase II/histidine kinase"/>
    <property type="match status" value="1"/>
</dbReference>
<dbReference type="PANTHER" id="PTHR24421">
    <property type="entry name" value="NITRATE/NITRITE SENSOR PROTEIN NARX-RELATED"/>
    <property type="match status" value="1"/>
</dbReference>
<dbReference type="GO" id="GO:0004673">
    <property type="term" value="F:protein histidine kinase activity"/>
    <property type="evidence" value="ECO:0007669"/>
    <property type="project" value="UniProtKB-EC"/>
</dbReference>
<keyword evidence="3 7" id="KW-0808">Transferase</keyword>
<evidence type="ECO:0000313" key="8">
    <source>
        <dbReference type="Proteomes" id="UP000315471"/>
    </source>
</evidence>
<accession>A0A5C6E4Q1</accession>
<dbReference type="Pfam" id="PF02518">
    <property type="entry name" value="HATPase_c"/>
    <property type="match status" value="1"/>
</dbReference>
<dbReference type="AlphaFoldDB" id="A0A5C6E4Q1"/>
<gene>
    <name evidence="7" type="primary">vraS</name>
    <name evidence="7" type="ORF">Q31b_13520</name>
</gene>
<dbReference type="EMBL" id="SJPY01000002">
    <property type="protein sequence ID" value="TWU43820.1"/>
    <property type="molecule type" value="Genomic_DNA"/>
</dbReference>
<sequence length="228" mass="24896">MTKKVGSVKPMDEDRLTELIESERSAIGHEIHDSMLPLLFGASAVLHREIERANSDQTDIERLEKATAWVDEAMRIGRNILSLAHAPKFDSAQDTASWDAEVESTVEGVLDVGEDLPWTLKMDVSEKAKIVSAPVATAAYRISVEAVRNAIRHGKATEVQITASVENSTLHLSVHDNGNGFDVNAIPDDRYGIRTMKGRAKLVGGTLRVESRCSGPTIVHFDCHVNGS</sequence>
<name>A0A5C6E4Q1_9BACT</name>
<dbReference type="CDD" id="cd16917">
    <property type="entry name" value="HATPase_UhpB-NarQ-NarX-like"/>
    <property type="match status" value="1"/>
</dbReference>
<keyword evidence="8" id="KW-1185">Reference proteome</keyword>
<evidence type="ECO:0000256" key="1">
    <source>
        <dbReference type="ARBA" id="ARBA00000085"/>
    </source>
</evidence>
<dbReference type="OrthoDB" id="290376at2"/>
<dbReference type="GO" id="GO:0000160">
    <property type="term" value="P:phosphorelay signal transduction system"/>
    <property type="evidence" value="ECO:0007669"/>
    <property type="project" value="UniProtKB-KW"/>
</dbReference>
<evidence type="ECO:0000256" key="5">
    <source>
        <dbReference type="ARBA" id="ARBA00023012"/>
    </source>
</evidence>
<evidence type="ECO:0000256" key="4">
    <source>
        <dbReference type="ARBA" id="ARBA00022777"/>
    </source>
</evidence>
<dbReference type="RefSeq" id="WP_146598888.1">
    <property type="nucleotide sequence ID" value="NZ_SJPY01000002.1"/>
</dbReference>
<proteinExistence type="predicted"/>
<keyword evidence="5" id="KW-0902">Two-component regulatory system</keyword>
<organism evidence="7 8">
    <name type="scientific">Novipirellula aureliae</name>
    <dbReference type="NCBI Taxonomy" id="2527966"/>
    <lineage>
        <taxon>Bacteria</taxon>
        <taxon>Pseudomonadati</taxon>
        <taxon>Planctomycetota</taxon>
        <taxon>Planctomycetia</taxon>
        <taxon>Pirellulales</taxon>
        <taxon>Pirellulaceae</taxon>
        <taxon>Novipirellula</taxon>
    </lineage>
</organism>
<dbReference type="InterPro" id="IPR003594">
    <property type="entry name" value="HATPase_dom"/>
</dbReference>
<evidence type="ECO:0000259" key="6">
    <source>
        <dbReference type="Pfam" id="PF02518"/>
    </source>
</evidence>
<feature type="domain" description="Histidine kinase/HSP90-like ATPase" evidence="6">
    <location>
        <begin position="138"/>
        <end position="221"/>
    </location>
</feature>
<dbReference type="Proteomes" id="UP000315471">
    <property type="component" value="Unassembled WGS sequence"/>
</dbReference>
<protein>
    <recommendedName>
        <fullName evidence="2">histidine kinase</fullName>
        <ecNumber evidence="2">2.7.13.3</ecNumber>
    </recommendedName>
</protein>
<reference evidence="7 8" key="1">
    <citation type="submission" date="2019-02" db="EMBL/GenBank/DDBJ databases">
        <title>Deep-cultivation of Planctomycetes and their phenomic and genomic characterization uncovers novel biology.</title>
        <authorList>
            <person name="Wiegand S."/>
            <person name="Jogler M."/>
            <person name="Boedeker C."/>
            <person name="Pinto D."/>
            <person name="Vollmers J."/>
            <person name="Rivas-Marin E."/>
            <person name="Kohn T."/>
            <person name="Peeters S.H."/>
            <person name="Heuer A."/>
            <person name="Rast P."/>
            <person name="Oberbeckmann S."/>
            <person name="Bunk B."/>
            <person name="Jeske O."/>
            <person name="Meyerdierks A."/>
            <person name="Storesund J.E."/>
            <person name="Kallscheuer N."/>
            <person name="Luecker S."/>
            <person name="Lage O.M."/>
            <person name="Pohl T."/>
            <person name="Merkel B.J."/>
            <person name="Hornburger P."/>
            <person name="Mueller R.-W."/>
            <person name="Bruemmer F."/>
            <person name="Labrenz M."/>
            <person name="Spormann A.M."/>
            <person name="Op Den Camp H."/>
            <person name="Overmann J."/>
            <person name="Amann R."/>
            <person name="Jetten M.S.M."/>
            <person name="Mascher T."/>
            <person name="Medema M.H."/>
            <person name="Devos D.P."/>
            <person name="Kaster A.-K."/>
            <person name="Ovreas L."/>
            <person name="Rohde M."/>
            <person name="Galperin M.Y."/>
            <person name="Jogler C."/>
        </authorList>
    </citation>
    <scope>NUCLEOTIDE SEQUENCE [LARGE SCALE GENOMIC DNA]</scope>
    <source>
        <strain evidence="7 8">Q31b</strain>
    </source>
</reference>
<keyword evidence="4" id="KW-0418">Kinase</keyword>
<evidence type="ECO:0000256" key="2">
    <source>
        <dbReference type="ARBA" id="ARBA00012438"/>
    </source>
</evidence>
<comment type="catalytic activity">
    <reaction evidence="1">
        <text>ATP + protein L-histidine = ADP + protein N-phospho-L-histidine.</text>
        <dbReference type="EC" id="2.7.13.3"/>
    </reaction>
</comment>
<evidence type="ECO:0000256" key="3">
    <source>
        <dbReference type="ARBA" id="ARBA00022679"/>
    </source>
</evidence>
<dbReference type="Gene3D" id="3.30.565.10">
    <property type="entry name" value="Histidine kinase-like ATPase, C-terminal domain"/>
    <property type="match status" value="1"/>
</dbReference>
<dbReference type="EC" id="2.7.13.3" evidence="2"/>
<evidence type="ECO:0000313" key="7">
    <source>
        <dbReference type="EMBL" id="TWU43820.1"/>
    </source>
</evidence>
<dbReference type="InterPro" id="IPR050482">
    <property type="entry name" value="Sensor_HK_TwoCompSys"/>
</dbReference>
<dbReference type="PANTHER" id="PTHR24421:SF10">
    <property type="entry name" value="NITRATE_NITRITE SENSOR PROTEIN NARQ"/>
    <property type="match status" value="1"/>
</dbReference>
<dbReference type="InterPro" id="IPR036890">
    <property type="entry name" value="HATPase_C_sf"/>
</dbReference>
<comment type="caution">
    <text evidence="7">The sequence shown here is derived from an EMBL/GenBank/DDBJ whole genome shotgun (WGS) entry which is preliminary data.</text>
</comment>